<evidence type="ECO:0000313" key="2">
    <source>
        <dbReference type="Proteomes" id="UP000078228"/>
    </source>
</evidence>
<accession>A0A198UK33</accession>
<name>A0A198UK33_MORCA</name>
<reference evidence="1 2" key="1">
    <citation type="journal article" date="2016" name="Genome Biol. Evol.">
        <title>Comparative Genomic Analyses of the Moraxella catarrhalis Serosensitive and Seroresistant Lineages Demonstrate Their Independent Evolution.</title>
        <authorList>
            <person name="Earl J.P."/>
            <person name="de Vries S.P."/>
            <person name="Ahmed A."/>
            <person name="Powell E."/>
            <person name="Schultz M.P."/>
            <person name="Hermans P.W."/>
            <person name="Hill D.J."/>
            <person name="Zhou Z."/>
            <person name="Constantinidou C.I."/>
            <person name="Hu F.Z."/>
            <person name="Bootsma H.J."/>
            <person name="Ehrlich G.D."/>
        </authorList>
    </citation>
    <scope>NUCLEOTIDE SEQUENCE [LARGE SCALE GENOMIC DNA]</scope>
    <source>
        <strain evidence="1 2">Z7542</strain>
    </source>
</reference>
<dbReference type="EMBL" id="LXHC01000016">
    <property type="protein sequence ID" value="OAU96690.1"/>
    <property type="molecule type" value="Genomic_DNA"/>
</dbReference>
<gene>
    <name evidence="1" type="ORF">AO384_0851</name>
</gene>
<dbReference type="Proteomes" id="UP000078228">
    <property type="component" value="Unassembled WGS sequence"/>
</dbReference>
<protein>
    <submittedName>
        <fullName evidence="1">Uncharacterized protein</fullName>
    </submittedName>
</protein>
<evidence type="ECO:0000313" key="1">
    <source>
        <dbReference type="EMBL" id="OAU96690.1"/>
    </source>
</evidence>
<dbReference type="AlphaFoldDB" id="A0A198UK33"/>
<sequence>MVLHDRIGRLEMLNALIQKIKNLHDRIGRLEMALHQS</sequence>
<keyword evidence="2" id="KW-1185">Reference proteome</keyword>
<organism evidence="1 2">
    <name type="scientific">Moraxella catarrhalis</name>
    <name type="common">Branhamella catarrhalis</name>
    <dbReference type="NCBI Taxonomy" id="480"/>
    <lineage>
        <taxon>Bacteria</taxon>
        <taxon>Pseudomonadati</taxon>
        <taxon>Pseudomonadota</taxon>
        <taxon>Gammaproteobacteria</taxon>
        <taxon>Moraxellales</taxon>
        <taxon>Moraxellaceae</taxon>
        <taxon>Moraxella</taxon>
    </lineage>
</organism>
<comment type="caution">
    <text evidence="1">The sequence shown here is derived from an EMBL/GenBank/DDBJ whole genome shotgun (WGS) entry which is preliminary data.</text>
</comment>
<proteinExistence type="predicted"/>